<sequence>MATPEENHEIALDESSDREERERAIDQLEAANECDTLAELVRNDGLGDDLRKQALESLAHPQCKPMLENLVENGEVPEAFEDDGRTLLEQTPDDSGAGP</sequence>
<name>A0ABD5TYW1_9EURY</name>
<proteinExistence type="predicted"/>
<feature type="compositionally biased region" description="Basic and acidic residues" evidence="1">
    <location>
        <begin position="1"/>
        <end position="11"/>
    </location>
</feature>
<organism evidence="2 3">
    <name type="scientific">Halopelagius fulvigenes</name>
    <dbReference type="NCBI Taxonomy" id="1198324"/>
    <lineage>
        <taxon>Archaea</taxon>
        <taxon>Methanobacteriati</taxon>
        <taxon>Methanobacteriota</taxon>
        <taxon>Stenosarchaea group</taxon>
        <taxon>Halobacteria</taxon>
        <taxon>Halobacteriales</taxon>
        <taxon>Haloferacaceae</taxon>
    </lineage>
</organism>
<feature type="region of interest" description="Disordered" evidence="1">
    <location>
        <begin position="1"/>
        <end position="22"/>
    </location>
</feature>
<evidence type="ECO:0008006" key="4">
    <source>
        <dbReference type="Google" id="ProtNLM"/>
    </source>
</evidence>
<dbReference type="RefSeq" id="WP_379696432.1">
    <property type="nucleotide sequence ID" value="NZ_JBHSXH010000015.1"/>
</dbReference>
<dbReference type="EMBL" id="JBHSXH010000015">
    <property type="protein sequence ID" value="MFC6825802.1"/>
    <property type="molecule type" value="Genomic_DNA"/>
</dbReference>
<evidence type="ECO:0000256" key="1">
    <source>
        <dbReference type="SAM" id="MobiDB-lite"/>
    </source>
</evidence>
<feature type="region of interest" description="Disordered" evidence="1">
    <location>
        <begin position="79"/>
        <end position="99"/>
    </location>
</feature>
<evidence type="ECO:0000313" key="3">
    <source>
        <dbReference type="Proteomes" id="UP001596408"/>
    </source>
</evidence>
<dbReference type="Proteomes" id="UP001596408">
    <property type="component" value="Unassembled WGS sequence"/>
</dbReference>
<gene>
    <name evidence="2" type="ORF">ACFQEV_12475</name>
</gene>
<comment type="caution">
    <text evidence="2">The sequence shown here is derived from an EMBL/GenBank/DDBJ whole genome shotgun (WGS) entry which is preliminary data.</text>
</comment>
<reference evidence="2 3" key="1">
    <citation type="journal article" date="2019" name="Int. J. Syst. Evol. Microbiol.">
        <title>The Global Catalogue of Microorganisms (GCM) 10K type strain sequencing project: providing services to taxonomists for standard genome sequencing and annotation.</title>
        <authorList>
            <consortium name="The Broad Institute Genomics Platform"/>
            <consortium name="The Broad Institute Genome Sequencing Center for Infectious Disease"/>
            <person name="Wu L."/>
            <person name="Ma J."/>
        </authorList>
    </citation>
    <scope>NUCLEOTIDE SEQUENCE [LARGE SCALE GENOMIC DNA]</scope>
    <source>
        <strain evidence="2 3">YIM 94188</strain>
    </source>
</reference>
<dbReference type="AlphaFoldDB" id="A0ABD5TYW1"/>
<evidence type="ECO:0000313" key="2">
    <source>
        <dbReference type="EMBL" id="MFC6825802.1"/>
    </source>
</evidence>
<keyword evidence="3" id="KW-1185">Reference proteome</keyword>
<protein>
    <recommendedName>
        <fullName evidence="4">HEAT repeat domain-containing protein</fullName>
    </recommendedName>
</protein>
<accession>A0ABD5TYW1</accession>